<dbReference type="Proteomes" id="UP001523219">
    <property type="component" value="Unassembled WGS sequence"/>
</dbReference>
<reference evidence="2 3" key="1">
    <citation type="submission" date="2022-05" db="EMBL/GenBank/DDBJ databases">
        <title>Streptomyces sp. nov. RY43-2 isolated from soil of a peat swamp forest.</title>
        <authorList>
            <person name="Kanchanasin P."/>
            <person name="Tanasupawat S."/>
            <person name="Phongsopitanun W."/>
        </authorList>
    </citation>
    <scope>NUCLEOTIDE SEQUENCE [LARGE SCALE GENOMIC DNA]</scope>
    <source>
        <strain evidence="2 3">RY43-2</strain>
    </source>
</reference>
<feature type="region of interest" description="Disordered" evidence="1">
    <location>
        <begin position="1"/>
        <end position="21"/>
    </location>
</feature>
<evidence type="ECO:0008006" key="4">
    <source>
        <dbReference type="Google" id="ProtNLM"/>
    </source>
</evidence>
<keyword evidence="3" id="KW-1185">Reference proteome</keyword>
<accession>A0ABT0ZCI1</accession>
<feature type="region of interest" description="Disordered" evidence="1">
    <location>
        <begin position="245"/>
        <end position="285"/>
    </location>
</feature>
<comment type="caution">
    <text evidence="2">The sequence shown here is derived from an EMBL/GenBank/DDBJ whole genome shotgun (WGS) entry which is preliminary data.</text>
</comment>
<gene>
    <name evidence="2" type="ORF">NGF19_09885</name>
</gene>
<organism evidence="2 3">
    <name type="scientific">Streptomyces macrolidinus</name>
    <dbReference type="NCBI Taxonomy" id="2952607"/>
    <lineage>
        <taxon>Bacteria</taxon>
        <taxon>Bacillati</taxon>
        <taxon>Actinomycetota</taxon>
        <taxon>Actinomycetes</taxon>
        <taxon>Kitasatosporales</taxon>
        <taxon>Streptomycetaceae</taxon>
        <taxon>Streptomyces</taxon>
    </lineage>
</organism>
<sequence length="400" mass="42893">MSEADDHRPAEVPEPPPASRAWWHPSRLLRGRVRPAVATAVVGVLLGVAGTAWQTGTGPFRDDRTCWDALDTGDLKRVFREPDKVVAEETAVQYRDLLGYSGVCRMSTGRGAVTVNVHQLDEHYDGLGRWGTEFLAPRLVPMGGGLLGMASDTRAWLALPEGCVGRPSGLDGPTVVDIDTGWTVQDREVDKKERAGLTHMVVKLVNRIIDQEGCSGTVVDPSDRLPAADDIRAEDRPDAVCGIKGLTFPARSEDDTDASGGKKGGKRGGKDRTDDSADWSRVQVTPDGGPVRACDHIRVGSTGLRLMTVSDPRLAALFERSRSEYGTPLKGARGSSGSLSARNGVFWASCQTGDVAFVARNTEWDSSALLHTVFPRYIEAEAIRVGCGTLKVTTGTSEGS</sequence>
<dbReference type="RefSeq" id="WP_252424143.1">
    <property type="nucleotide sequence ID" value="NZ_JAMWMR010000006.1"/>
</dbReference>
<proteinExistence type="predicted"/>
<evidence type="ECO:0000256" key="1">
    <source>
        <dbReference type="SAM" id="MobiDB-lite"/>
    </source>
</evidence>
<feature type="compositionally biased region" description="Basic and acidic residues" evidence="1">
    <location>
        <begin position="1"/>
        <end position="11"/>
    </location>
</feature>
<dbReference type="EMBL" id="JAMWMR010000006">
    <property type="protein sequence ID" value="MCN9241097.1"/>
    <property type="molecule type" value="Genomic_DNA"/>
</dbReference>
<evidence type="ECO:0000313" key="2">
    <source>
        <dbReference type="EMBL" id="MCN9241097.1"/>
    </source>
</evidence>
<name>A0ABT0ZCI1_9ACTN</name>
<protein>
    <recommendedName>
        <fullName evidence="4">Serine hydrolase</fullName>
    </recommendedName>
</protein>
<evidence type="ECO:0000313" key="3">
    <source>
        <dbReference type="Proteomes" id="UP001523219"/>
    </source>
</evidence>